<evidence type="ECO:0000256" key="6">
    <source>
        <dbReference type="ARBA" id="ARBA00023136"/>
    </source>
</evidence>
<keyword evidence="6 8" id="KW-0472">Membrane</keyword>
<feature type="transmembrane region" description="Helical" evidence="8">
    <location>
        <begin position="650"/>
        <end position="670"/>
    </location>
</feature>
<dbReference type="GO" id="GO:0005886">
    <property type="term" value="C:plasma membrane"/>
    <property type="evidence" value="ECO:0007669"/>
    <property type="project" value="UniProtKB-SubCell"/>
</dbReference>
<feature type="transmembrane region" description="Helical" evidence="8">
    <location>
        <begin position="682"/>
        <end position="708"/>
    </location>
</feature>
<dbReference type="KEGG" id="nak:EH165_00240"/>
<evidence type="ECO:0000313" key="10">
    <source>
        <dbReference type="EMBL" id="AZI56830.1"/>
    </source>
</evidence>
<feature type="region of interest" description="Disordered" evidence="7">
    <location>
        <begin position="730"/>
        <end position="760"/>
    </location>
</feature>
<evidence type="ECO:0000256" key="7">
    <source>
        <dbReference type="SAM" id="MobiDB-lite"/>
    </source>
</evidence>
<dbReference type="RefSeq" id="WP_124797515.1">
    <property type="nucleotide sequence ID" value="NZ_CP034170.1"/>
</dbReference>
<dbReference type="EMBL" id="CP034170">
    <property type="protein sequence ID" value="AZI56830.1"/>
    <property type="molecule type" value="Genomic_DNA"/>
</dbReference>
<feature type="transmembrane region" description="Helical" evidence="8">
    <location>
        <begin position="190"/>
        <end position="208"/>
    </location>
</feature>
<evidence type="ECO:0000256" key="3">
    <source>
        <dbReference type="ARBA" id="ARBA00022475"/>
    </source>
</evidence>
<keyword evidence="3" id="KW-1003">Cell membrane</keyword>
<evidence type="ECO:0000256" key="2">
    <source>
        <dbReference type="ARBA" id="ARBA00010157"/>
    </source>
</evidence>
<feature type="transmembrane region" description="Helical" evidence="8">
    <location>
        <begin position="608"/>
        <end position="629"/>
    </location>
</feature>
<evidence type="ECO:0000256" key="4">
    <source>
        <dbReference type="ARBA" id="ARBA00022692"/>
    </source>
</evidence>
<dbReference type="PANTHER" id="PTHR33406:SF11">
    <property type="entry name" value="MEMBRANE PROTEIN SCO6666-RELATED"/>
    <property type="match status" value="1"/>
</dbReference>
<keyword evidence="5 8" id="KW-1133">Transmembrane helix</keyword>
<dbReference type="PANTHER" id="PTHR33406">
    <property type="entry name" value="MEMBRANE PROTEIN MJ1562-RELATED"/>
    <property type="match status" value="1"/>
</dbReference>
<evidence type="ECO:0000256" key="5">
    <source>
        <dbReference type="ARBA" id="ARBA00022989"/>
    </source>
</evidence>
<dbReference type="InterPro" id="IPR004869">
    <property type="entry name" value="MMPL_dom"/>
</dbReference>
<reference evidence="10 11" key="2">
    <citation type="submission" date="2018-12" db="EMBL/GenBank/DDBJ databases">
        <title>Nakamurella antarcticus sp. nov., isolated from Antarctica South Shetland Islands soil.</title>
        <authorList>
            <person name="Peng F."/>
        </authorList>
    </citation>
    <scope>NUCLEOTIDE SEQUENCE [LARGE SCALE GENOMIC DNA]</scope>
    <source>
        <strain evidence="10 11">S14-144</strain>
    </source>
</reference>
<accession>A0A3G8ZI09</accession>
<dbReference type="Gene3D" id="1.20.1640.10">
    <property type="entry name" value="Multidrug efflux transporter AcrB transmembrane domain"/>
    <property type="match status" value="2"/>
</dbReference>
<dbReference type="SUPFAM" id="SSF82866">
    <property type="entry name" value="Multidrug efflux transporter AcrB transmembrane domain"/>
    <property type="match status" value="2"/>
</dbReference>
<organism evidence="10 11">
    <name type="scientific">Nakamurella antarctica</name>
    <dbReference type="NCBI Taxonomy" id="1902245"/>
    <lineage>
        <taxon>Bacteria</taxon>
        <taxon>Bacillati</taxon>
        <taxon>Actinomycetota</taxon>
        <taxon>Actinomycetes</taxon>
        <taxon>Nakamurellales</taxon>
        <taxon>Nakamurellaceae</taxon>
        <taxon>Nakamurella</taxon>
    </lineage>
</organism>
<protein>
    <submittedName>
        <fullName evidence="10">MMPL family transporter</fullName>
    </submittedName>
</protein>
<feature type="domain" description="SSD" evidence="9">
    <location>
        <begin position="209"/>
        <end position="342"/>
    </location>
</feature>
<reference evidence="10 11" key="1">
    <citation type="submission" date="2018-11" db="EMBL/GenBank/DDBJ databases">
        <authorList>
            <person name="Da X."/>
        </authorList>
    </citation>
    <scope>NUCLEOTIDE SEQUENCE [LARGE SCALE GENOMIC DNA]</scope>
    <source>
        <strain evidence="10 11">S14-144</strain>
    </source>
</reference>
<feature type="transmembrane region" description="Helical" evidence="8">
    <location>
        <begin position="215"/>
        <end position="237"/>
    </location>
</feature>
<feature type="transmembrane region" description="Helical" evidence="8">
    <location>
        <begin position="243"/>
        <end position="264"/>
    </location>
</feature>
<feature type="transmembrane region" description="Helical" evidence="8">
    <location>
        <begin position="567"/>
        <end position="588"/>
    </location>
</feature>
<evidence type="ECO:0000256" key="1">
    <source>
        <dbReference type="ARBA" id="ARBA00004651"/>
    </source>
</evidence>
<evidence type="ECO:0000313" key="11">
    <source>
        <dbReference type="Proteomes" id="UP000268084"/>
    </source>
</evidence>
<evidence type="ECO:0000256" key="8">
    <source>
        <dbReference type="SAM" id="Phobius"/>
    </source>
</evidence>
<gene>
    <name evidence="10" type="ORF">EH165_00240</name>
</gene>
<keyword evidence="4 8" id="KW-0812">Transmembrane</keyword>
<evidence type="ECO:0000259" key="9">
    <source>
        <dbReference type="PROSITE" id="PS50156"/>
    </source>
</evidence>
<dbReference type="AlphaFoldDB" id="A0A3G8ZI09"/>
<dbReference type="Proteomes" id="UP000268084">
    <property type="component" value="Chromosome"/>
</dbReference>
<dbReference type="InterPro" id="IPR000731">
    <property type="entry name" value="SSD"/>
</dbReference>
<sequence>MRALARWSVHHRVAVVLLWLAVMAGSQLVGALSGGNDFKSDFNLPGTDSQKVFDLLADAPTSGNDGISGQIVLSTSGGNPIASAGAGLQPALQSLCAIEAGGVKKIYSINSPFGFIACKGEAPAKAQPVISPDGSTAIAELRWDTNDLLAPDVLPIQDALDTALAQGVAPGVSVNFGGDAFALLLQQEGFPPFLIGFLAALLILVVVFRNWLAILPIATAIAALVSTLGLTAGVTHLMSVAEFAPALAELMVIGVGVDYALFIVSRHRRNLRAGVGVTESILKAIDTSGRAVIFAGLTVCVALLGLCLLGVKFLYGPAVVSSMGVVLTMAASVTLLPALLSFFGLKALTAKDRKALAAGGFEALPTSGFWTRWSAYIQRSSLLPALASVIVLVLLALPFFGMRLGHADQGNDLPSSTTRQAYDTVANKFGAGYNNQMQLVVRASGADTAKIAAALPAAVQLADPGAVLIVPPAPAMQGGLTFLPLIPTMAPQSEATDQLISTLRGRILPAVMAETGATGEVLVFGNAPVNTDFAAVLTQRMPLFFAAIIGLSFLLLMIAFRSLLVPAVAALMNLVAAAASFGVVVAIFQNGFMAETLGIGKGPIEAFIPVMMFAILFGLSMDYQVFLVSSMHEEFLRSGDNGKAVREGQARTGGIITAAALIMVMVFLGFTLDPNRFLKMFGIGLATAVFLDAFILRTVLVPAVMHLLGRRNWYFPQWLEWVPKVSIEGGDDGGDDGAEGKAAALVAGDSDTTGRARTGG</sequence>
<feature type="transmembrane region" description="Helical" evidence="8">
    <location>
        <begin position="323"/>
        <end position="345"/>
    </location>
</feature>
<comment type="subcellular location">
    <subcellularLocation>
        <location evidence="1">Cell membrane</location>
        <topology evidence="1">Multi-pass membrane protein</topology>
    </subcellularLocation>
</comment>
<dbReference type="OrthoDB" id="7051771at2"/>
<proteinExistence type="inferred from homology"/>
<comment type="similarity">
    <text evidence="2">Belongs to the resistance-nodulation-cell division (RND) (TC 2.A.6) family. MmpL subfamily.</text>
</comment>
<feature type="compositionally biased region" description="Polar residues" evidence="7">
    <location>
        <begin position="750"/>
        <end position="760"/>
    </location>
</feature>
<feature type="transmembrane region" description="Helical" evidence="8">
    <location>
        <begin position="541"/>
        <end position="560"/>
    </location>
</feature>
<dbReference type="PROSITE" id="PS50156">
    <property type="entry name" value="SSD"/>
    <property type="match status" value="1"/>
</dbReference>
<keyword evidence="11" id="KW-1185">Reference proteome</keyword>
<dbReference type="InterPro" id="IPR050545">
    <property type="entry name" value="Mycobact_MmpL"/>
</dbReference>
<feature type="transmembrane region" description="Helical" evidence="8">
    <location>
        <begin position="382"/>
        <end position="401"/>
    </location>
</feature>
<name>A0A3G8ZI09_9ACTN</name>
<dbReference type="Pfam" id="PF03176">
    <property type="entry name" value="MMPL"/>
    <property type="match status" value="2"/>
</dbReference>
<feature type="transmembrane region" description="Helical" evidence="8">
    <location>
        <begin position="291"/>
        <end position="311"/>
    </location>
</feature>